<gene>
    <name evidence="2" type="ORF">EBQ10_08365</name>
</gene>
<dbReference type="Gene3D" id="3.90.550.10">
    <property type="entry name" value="Spore Coat Polysaccharide Biosynthesis Protein SpsA, Chain A"/>
    <property type="match status" value="1"/>
</dbReference>
<dbReference type="Pfam" id="PF12804">
    <property type="entry name" value="NTP_transf_3"/>
    <property type="match status" value="1"/>
</dbReference>
<dbReference type="EMBL" id="CP033905">
    <property type="protein sequence ID" value="AZR07300.1"/>
    <property type="molecule type" value="Genomic_DNA"/>
</dbReference>
<organism evidence="2 3">
    <name type="scientific">Trueperella pyogenes</name>
    <dbReference type="NCBI Taxonomy" id="1661"/>
    <lineage>
        <taxon>Bacteria</taxon>
        <taxon>Bacillati</taxon>
        <taxon>Actinomycetota</taxon>
        <taxon>Actinomycetes</taxon>
        <taxon>Actinomycetales</taxon>
        <taxon>Actinomycetaceae</taxon>
        <taxon>Trueperella</taxon>
    </lineage>
</organism>
<proteinExistence type="predicted"/>
<dbReference type="GO" id="GO:0016779">
    <property type="term" value="F:nucleotidyltransferase activity"/>
    <property type="evidence" value="ECO:0007669"/>
    <property type="project" value="UniProtKB-ARBA"/>
</dbReference>
<name>A0A3S9QMV6_9ACTO</name>
<sequence length="186" mass="19170">MELAAVIIQAGGTGARLGGASKPDLLIGGRRLLDILFDELCATFSGPSVVIAPDDVAIPTGAIRTLENPPRGGPLAGVAAGLAVLDLPDDAVVGLATCDAPLAPRLYPKLLASMGAEGAVPTTDRGWPQYLHGVYRLGALRALTFERDGSIRKAFGALRLARVADVECCCMDVDTPQDAVALAARL</sequence>
<dbReference type="InterPro" id="IPR025877">
    <property type="entry name" value="MobA-like_NTP_Trfase"/>
</dbReference>
<protein>
    <submittedName>
        <fullName evidence="2">Molybdopterin-guanine dinucleotide biosynthesis protein MobA</fullName>
    </submittedName>
</protein>
<dbReference type="Proteomes" id="UP000275951">
    <property type="component" value="Chromosome"/>
</dbReference>
<evidence type="ECO:0000313" key="3">
    <source>
        <dbReference type="Proteomes" id="UP000275951"/>
    </source>
</evidence>
<dbReference type="RefSeq" id="WP_108726283.1">
    <property type="nucleotide sequence ID" value="NZ_CP029001.1"/>
</dbReference>
<dbReference type="SUPFAM" id="SSF53448">
    <property type="entry name" value="Nucleotide-diphospho-sugar transferases"/>
    <property type="match status" value="1"/>
</dbReference>
<feature type="domain" description="MobA-like NTP transferase" evidence="1">
    <location>
        <begin position="6"/>
        <end position="156"/>
    </location>
</feature>
<dbReference type="InterPro" id="IPR029044">
    <property type="entry name" value="Nucleotide-diphossugar_trans"/>
</dbReference>
<evidence type="ECO:0000313" key="2">
    <source>
        <dbReference type="EMBL" id="AZR07300.1"/>
    </source>
</evidence>
<evidence type="ECO:0000259" key="1">
    <source>
        <dbReference type="Pfam" id="PF12804"/>
    </source>
</evidence>
<dbReference type="AlphaFoldDB" id="A0A3S9QMV6"/>
<reference evidence="2 3" key="1">
    <citation type="submission" date="2018-11" db="EMBL/GenBank/DDBJ databases">
        <title>Multidrug-resistant genes are associated with an 42-kb island TGI1 carrying a complex class 1 integron in a Trueperella pyogenes.</title>
        <authorList>
            <person name="Dong W."/>
        </authorList>
    </citation>
    <scope>NUCLEOTIDE SEQUENCE [LARGE SCALE GENOMIC DNA]</scope>
    <source>
        <strain evidence="2 3">TP4</strain>
    </source>
</reference>
<accession>A0A3S9QMV6</accession>